<sequence length="347" mass="37727">MMSFLRVPVLTLCLILSLAFMDPSKHSRCSAFSMSMMSATTPKVVPKGSAAKPYEKQKVAVFGAGGYLGGCIYGFLQRAGSLYGTGISGVGGSPRAVVATSAGSVSLNGILSKNFILAQADESFVKLTNMTSVDAIQSRLNGFDAAILGTRFTLEPRPVTLGSYEKSPNDKTMEFYMERPRIATVKGVDDTTYSLQLFNNILQACKSEGLRHLVVIETDSEFDTDTVAGDKYLALLEEVGVPYTYIRPVGSFENLKEYTYAKGVQSTLKITRPTSLEEFQSGSGTLYREDFAAVCVQALLSLDWSDNRVLQVEPVGSLDQEIADRAIPQREWCMNSDSLQELLAVAS</sequence>
<reference evidence="2" key="1">
    <citation type="journal article" date="2021" name="Sci. Rep.">
        <title>Diploid genomic architecture of Nitzschia inconspicua, an elite biomass production diatom.</title>
        <authorList>
            <person name="Oliver A."/>
            <person name="Podell S."/>
            <person name="Pinowska A."/>
            <person name="Traller J.C."/>
            <person name="Smith S.R."/>
            <person name="McClure R."/>
            <person name="Beliaev A."/>
            <person name="Bohutskyi P."/>
            <person name="Hill E.A."/>
            <person name="Rabines A."/>
            <person name="Zheng H."/>
            <person name="Allen L.Z."/>
            <person name="Kuo A."/>
            <person name="Grigoriev I.V."/>
            <person name="Allen A.E."/>
            <person name="Hazlebeck D."/>
            <person name="Allen E.E."/>
        </authorList>
    </citation>
    <scope>NUCLEOTIDE SEQUENCE</scope>
    <source>
        <strain evidence="2">Hildebrandi</strain>
    </source>
</reference>
<dbReference type="Proteomes" id="UP000693970">
    <property type="component" value="Unassembled WGS sequence"/>
</dbReference>
<reference evidence="2" key="2">
    <citation type="submission" date="2021-04" db="EMBL/GenBank/DDBJ databases">
        <authorList>
            <person name="Podell S."/>
        </authorList>
    </citation>
    <scope>NUCLEOTIDE SEQUENCE</scope>
    <source>
        <strain evidence="2">Hildebrandi</strain>
    </source>
</reference>
<dbReference type="AlphaFoldDB" id="A0A9K3KUW2"/>
<keyword evidence="3" id="KW-1185">Reference proteome</keyword>
<keyword evidence="1" id="KW-0732">Signal</keyword>
<feature type="signal peptide" evidence="1">
    <location>
        <begin position="1"/>
        <end position="19"/>
    </location>
</feature>
<evidence type="ECO:0000313" key="2">
    <source>
        <dbReference type="EMBL" id="KAG7350438.1"/>
    </source>
</evidence>
<comment type="caution">
    <text evidence="2">The sequence shown here is derived from an EMBL/GenBank/DDBJ whole genome shotgun (WGS) entry which is preliminary data.</text>
</comment>
<dbReference type="EMBL" id="JAGRRH010000018">
    <property type="protein sequence ID" value="KAG7350438.1"/>
    <property type="molecule type" value="Genomic_DNA"/>
</dbReference>
<proteinExistence type="predicted"/>
<protein>
    <submittedName>
        <fullName evidence="2">Uncharacterized protein</fullName>
    </submittedName>
</protein>
<gene>
    <name evidence="2" type="ORF">IV203_009798</name>
</gene>
<name>A0A9K3KUW2_9STRA</name>
<evidence type="ECO:0000313" key="3">
    <source>
        <dbReference type="Proteomes" id="UP000693970"/>
    </source>
</evidence>
<organism evidence="2 3">
    <name type="scientific">Nitzschia inconspicua</name>
    <dbReference type="NCBI Taxonomy" id="303405"/>
    <lineage>
        <taxon>Eukaryota</taxon>
        <taxon>Sar</taxon>
        <taxon>Stramenopiles</taxon>
        <taxon>Ochrophyta</taxon>
        <taxon>Bacillariophyta</taxon>
        <taxon>Bacillariophyceae</taxon>
        <taxon>Bacillariophycidae</taxon>
        <taxon>Bacillariales</taxon>
        <taxon>Bacillariaceae</taxon>
        <taxon>Nitzschia</taxon>
    </lineage>
</organism>
<feature type="chain" id="PRO_5039934039" evidence="1">
    <location>
        <begin position="20"/>
        <end position="347"/>
    </location>
</feature>
<accession>A0A9K3KUW2</accession>
<dbReference type="OrthoDB" id="37947at2759"/>
<evidence type="ECO:0000256" key="1">
    <source>
        <dbReference type="SAM" id="SignalP"/>
    </source>
</evidence>